<protein>
    <submittedName>
        <fullName evidence="3">Type IV pili, pilus assembly protein</fullName>
    </submittedName>
</protein>
<dbReference type="HOGENOM" id="CLU_091705_6_0_6"/>
<evidence type="ECO:0000256" key="2">
    <source>
        <dbReference type="SAM" id="Phobius"/>
    </source>
</evidence>
<dbReference type="PRINTS" id="PR00813">
    <property type="entry name" value="BCTERIALGSPG"/>
</dbReference>
<keyword evidence="1" id="KW-0488">Methylation</keyword>
<dbReference type="Pfam" id="PF07963">
    <property type="entry name" value="N_methyl"/>
    <property type="match status" value="1"/>
</dbReference>
<dbReference type="EMBL" id="CP000937">
    <property type="protein sequence ID" value="ABZ86984.1"/>
    <property type="molecule type" value="Genomic_DNA"/>
</dbReference>
<dbReference type="GO" id="GO:0015627">
    <property type="term" value="C:type II protein secretion system complex"/>
    <property type="evidence" value="ECO:0007669"/>
    <property type="project" value="InterPro"/>
</dbReference>
<dbReference type="InterPro" id="IPR031982">
    <property type="entry name" value="PilE-like"/>
</dbReference>
<sequence length="149" mass="16207">MANLKYIKSTINMLANRNNGFSLVELMVVIAIIAILASIGLPMYNNHILKNHRSEATAELLSAASAADNFEIRFGSFPSGSSISSFYHENTANGYYLLSYCSGESECPDVSYVITAVAQNSQTADTPCRNIELEVDGGIINKTPSECWN</sequence>
<dbReference type="GO" id="GO:0015628">
    <property type="term" value="P:protein secretion by the type II secretion system"/>
    <property type="evidence" value="ECO:0007669"/>
    <property type="project" value="InterPro"/>
</dbReference>
<dbReference type="PANTHER" id="PTHR30093:SF47">
    <property type="entry name" value="TYPE IV PILUS NON-CORE MINOR PILIN PILE"/>
    <property type="match status" value="1"/>
</dbReference>
<dbReference type="AlphaFoldDB" id="B0TW76"/>
<name>B0TW76_FRAP2</name>
<dbReference type="KEGG" id="fph:Fphi_0763"/>
<dbReference type="Gene3D" id="3.30.700.10">
    <property type="entry name" value="Glycoprotein, Type 4 Pilin"/>
    <property type="match status" value="1"/>
</dbReference>
<evidence type="ECO:0000256" key="1">
    <source>
        <dbReference type="ARBA" id="ARBA00022481"/>
    </source>
</evidence>
<dbReference type="InterPro" id="IPR000983">
    <property type="entry name" value="Bac_GSPG_pilin"/>
</dbReference>
<dbReference type="Pfam" id="PF16732">
    <property type="entry name" value="ComP_DUS"/>
    <property type="match status" value="1"/>
</dbReference>
<proteinExistence type="predicted"/>
<organism evidence="3">
    <name type="scientific">Francisella philomiragia subsp. philomiragia (strain ATCC 25017 / CCUG 19701 / FSC 153 / O#319-036)</name>
    <dbReference type="NCBI Taxonomy" id="484022"/>
    <lineage>
        <taxon>Bacteria</taxon>
        <taxon>Pseudomonadati</taxon>
        <taxon>Pseudomonadota</taxon>
        <taxon>Gammaproteobacteria</taxon>
        <taxon>Thiotrichales</taxon>
        <taxon>Francisellaceae</taxon>
        <taxon>Francisella</taxon>
    </lineage>
</organism>
<accession>B0TW76</accession>
<reference evidence="3" key="1">
    <citation type="submission" date="2009-01" db="EMBL/GenBank/DDBJ databases">
        <title>Complete sequence of chromosome of Francisella philomiragia subsp. philomiragia ATCC 25017.</title>
        <authorList>
            <consortium name="US DOE Joint Genome Institute"/>
            <person name="Copeland A."/>
            <person name="Lucas S."/>
            <person name="Lapidus A."/>
            <person name="Barry K."/>
            <person name="Detter J.C."/>
            <person name="Glavina del Rio T."/>
            <person name="Hammon N."/>
            <person name="Israni S."/>
            <person name="Dalin E."/>
            <person name="Tice H."/>
            <person name="Pitluck S."/>
            <person name="Chain P."/>
            <person name="Malfatti S."/>
            <person name="Shin M."/>
            <person name="Vergez L."/>
            <person name="Schmutz J."/>
            <person name="Larimer F."/>
            <person name="Land M."/>
            <person name="Hauser L."/>
            <person name="Richardson P."/>
        </authorList>
    </citation>
    <scope>NUCLEOTIDE SEQUENCE</scope>
    <source>
        <strain evidence="3">ATCC 25017</strain>
    </source>
</reference>
<keyword evidence="2" id="KW-0812">Transmembrane</keyword>
<evidence type="ECO:0000313" key="3">
    <source>
        <dbReference type="EMBL" id="ABZ86984.1"/>
    </source>
</evidence>
<dbReference type="NCBIfam" id="TIGR02532">
    <property type="entry name" value="IV_pilin_GFxxxE"/>
    <property type="match status" value="1"/>
</dbReference>
<dbReference type="eggNOG" id="COG4968">
    <property type="taxonomic scope" value="Bacteria"/>
</dbReference>
<dbReference type="InterPro" id="IPR012902">
    <property type="entry name" value="N_methyl_site"/>
</dbReference>
<dbReference type="GO" id="GO:0043683">
    <property type="term" value="P:type IV pilus assembly"/>
    <property type="evidence" value="ECO:0007669"/>
    <property type="project" value="InterPro"/>
</dbReference>
<feature type="transmembrane region" description="Helical" evidence="2">
    <location>
        <begin position="20"/>
        <end position="44"/>
    </location>
</feature>
<keyword evidence="2" id="KW-0472">Membrane</keyword>
<keyword evidence="2" id="KW-1133">Transmembrane helix</keyword>
<dbReference type="PANTHER" id="PTHR30093">
    <property type="entry name" value="GENERAL SECRETION PATHWAY PROTEIN G"/>
    <property type="match status" value="1"/>
</dbReference>
<dbReference type="InterPro" id="IPR045584">
    <property type="entry name" value="Pilin-like"/>
</dbReference>
<gene>
    <name evidence="3" type="ordered locus">Fphi_0763</name>
</gene>
<dbReference type="SUPFAM" id="SSF54523">
    <property type="entry name" value="Pili subunits"/>
    <property type="match status" value="1"/>
</dbReference>